<sequence length="276" mass="31128">MIHDLQYYALASMNIIGIGAPCASQCITTIGLRCAVEKRVHQRKPTSPQKPTVEGELQKCLIFVDRIAGAYLGRPYAVQDENYDVDYPIECDDEYWKTDDPGQAFQQLPEKPTLMTAFVRMLKLFKIMAFALKTLYSTRKSKVLAGPTGAEWDSESRRVASLRSWIRLRIKGRILFPSFAGNFITGSAISLILWRNKRSECAKSWRVAGRAYYMLNEVSFTGEYKSTLSKHDLHEDLDISNPPSNNAFPQLSSLYFSHPDIPTHPSLAPALLGKQS</sequence>
<proteinExistence type="predicted"/>
<dbReference type="AlphaFoldDB" id="A0A9P6D3I1"/>
<reference evidence="3" key="1">
    <citation type="submission" date="2020-11" db="EMBL/GenBank/DDBJ databases">
        <authorList>
            <consortium name="DOE Joint Genome Institute"/>
            <person name="Ahrendt S."/>
            <person name="Riley R."/>
            <person name="Andreopoulos W."/>
            <person name="Labutti K."/>
            <person name="Pangilinan J."/>
            <person name="Ruiz-Duenas F.J."/>
            <person name="Barrasa J.M."/>
            <person name="Sanchez-Garcia M."/>
            <person name="Camarero S."/>
            <person name="Miyauchi S."/>
            <person name="Serrano A."/>
            <person name="Linde D."/>
            <person name="Babiker R."/>
            <person name="Drula E."/>
            <person name="Ayuso-Fernandez I."/>
            <person name="Pacheco R."/>
            <person name="Padilla G."/>
            <person name="Ferreira P."/>
            <person name="Barriuso J."/>
            <person name="Kellner H."/>
            <person name="Castanera R."/>
            <person name="Alfaro M."/>
            <person name="Ramirez L."/>
            <person name="Pisabarro A.G."/>
            <person name="Kuo A."/>
            <person name="Tritt A."/>
            <person name="Lipzen A."/>
            <person name="He G."/>
            <person name="Yan M."/>
            <person name="Ng V."/>
            <person name="Cullen D."/>
            <person name="Martin F."/>
            <person name="Rosso M.-N."/>
            <person name="Henrissat B."/>
            <person name="Hibbett D."/>
            <person name="Martinez A.T."/>
            <person name="Grigoriev I.V."/>
        </authorList>
    </citation>
    <scope>NUCLEOTIDE SEQUENCE</scope>
    <source>
        <strain evidence="3">CIRM-BRFM 674</strain>
    </source>
</reference>
<dbReference type="PANTHER" id="PTHR46910">
    <property type="entry name" value="TRANSCRIPTION FACTOR PDR1"/>
    <property type="match status" value="1"/>
</dbReference>
<dbReference type="PANTHER" id="PTHR46910:SF38">
    <property type="entry name" value="ZN(2)-C6 FUNGAL-TYPE DOMAIN-CONTAINING PROTEIN"/>
    <property type="match status" value="1"/>
</dbReference>
<dbReference type="EMBL" id="MU155169">
    <property type="protein sequence ID" value="KAF9482140.1"/>
    <property type="molecule type" value="Genomic_DNA"/>
</dbReference>
<keyword evidence="2" id="KW-0812">Transmembrane</keyword>
<dbReference type="InterPro" id="IPR050987">
    <property type="entry name" value="AtrR-like"/>
</dbReference>
<accession>A0A9P6D3I1</accession>
<keyword evidence="2" id="KW-0472">Membrane</keyword>
<dbReference type="OrthoDB" id="4456959at2759"/>
<name>A0A9P6D3I1_9AGAR</name>
<evidence type="ECO:0000256" key="2">
    <source>
        <dbReference type="SAM" id="Phobius"/>
    </source>
</evidence>
<dbReference type="Proteomes" id="UP000807469">
    <property type="component" value="Unassembled WGS sequence"/>
</dbReference>
<evidence type="ECO:0000313" key="4">
    <source>
        <dbReference type="Proteomes" id="UP000807469"/>
    </source>
</evidence>
<keyword evidence="1" id="KW-0539">Nucleus</keyword>
<keyword evidence="2" id="KW-1133">Transmembrane helix</keyword>
<gene>
    <name evidence="3" type="ORF">BDN70DRAFT_919338</name>
</gene>
<evidence type="ECO:0000256" key="1">
    <source>
        <dbReference type="ARBA" id="ARBA00023242"/>
    </source>
</evidence>
<dbReference type="CDD" id="cd12148">
    <property type="entry name" value="fungal_TF_MHR"/>
    <property type="match status" value="1"/>
</dbReference>
<keyword evidence="4" id="KW-1185">Reference proteome</keyword>
<protein>
    <submittedName>
        <fullName evidence="3">Uncharacterized protein</fullName>
    </submittedName>
</protein>
<feature type="transmembrane region" description="Helical" evidence="2">
    <location>
        <begin position="174"/>
        <end position="194"/>
    </location>
</feature>
<comment type="caution">
    <text evidence="3">The sequence shown here is derived from an EMBL/GenBank/DDBJ whole genome shotgun (WGS) entry which is preliminary data.</text>
</comment>
<organism evidence="3 4">
    <name type="scientific">Pholiota conissans</name>
    <dbReference type="NCBI Taxonomy" id="109636"/>
    <lineage>
        <taxon>Eukaryota</taxon>
        <taxon>Fungi</taxon>
        <taxon>Dikarya</taxon>
        <taxon>Basidiomycota</taxon>
        <taxon>Agaricomycotina</taxon>
        <taxon>Agaricomycetes</taxon>
        <taxon>Agaricomycetidae</taxon>
        <taxon>Agaricales</taxon>
        <taxon>Agaricineae</taxon>
        <taxon>Strophariaceae</taxon>
        <taxon>Pholiota</taxon>
    </lineage>
</organism>
<evidence type="ECO:0000313" key="3">
    <source>
        <dbReference type="EMBL" id="KAF9482140.1"/>
    </source>
</evidence>
<dbReference type="GO" id="GO:0003700">
    <property type="term" value="F:DNA-binding transcription factor activity"/>
    <property type="evidence" value="ECO:0007669"/>
    <property type="project" value="InterPro"/>
</dbReference>